<comment type="caution">
    <text evidence="6">The sequence shown here is derived from an EMBL/GenBank/DDBJ whole genome shotgun (WGS) entry which is preliminary data.</text>
</comment>
<evidence type="ECO:0000313" key="7">
    <source>
        <dbReference type="Proteomes" id="UP000094444"/>
    </source>
</evidence>
<proteinExistence type="inferred from homology"/>
<dbReference type="InterPro" id="IPR008220">
    <property type="entry name" value="HAT_MetX-like"/>
</dbReference>
<dbReference type="AlphaFoldDB" id="A0A2P5HQ50"/>
<evidence type="ECO:0000256" key="2">
    <source>
        <dbReference type="ARBA" id="ARBA00022679"/>
    </source>
</evidence>
<organism evidence="6 7">
    <name type="scientific">Diaporthe helianthi</name>
    <dbReference type="NCBI Taxonomy" id="158607"/>
    <lineage>
        <taxon>Eukaryota</taxon>
        <taxon>Fungi</taxon>
        <taxon>Dikarya</taxon>
        <taxon>Ascomycota</taxon>
        <taxon>Pezizomycotina</taxon>
        <taxon>Sordariomycetes</taxon>
        <taxon>Sordariomycetidae</taxon>
        <taxon>Diaporthales</taxon>
        <taxon>Diaporthaceae</taxon>
        <taxon>Diaporthe</taxon>
    </lineage>
</organism>
<dbReference type="InterPro" id="IPR029058">
    <property type="entry name" value="AB_hydrolase_fold"/>
</dbReference>
<dbReference type="STRING" id="158607.A0A2P5HQ50"/>
<dbReference type="PANTHER" id="PTHR32268:SF11">
    <property type="entry name" value="HOMOSERINE O-ACETYLTRANSFERASE"/>
    <property type="match status" value="1"/>
</dbReference>
<protein>
    <recommendedName>
        <fullName evidence="5">AB hydrolase-1 domain-containing protein</fullName>
    </recommendedName>
</protein>
<dbReference type="PIRSF" id="PIRSF000443">
    <property type="entry name" value="Homoser_Ac_trans"/>
    <property type="match status" value="1"/>
</dbReference>
<feature type="region of interest" description="Disordered" evidence="4">
    <location>
        <begin position="1"/>
        <end position="23"/>
    </location>
</feature>
<reference evidence="6" key="1">
    <citation type="submission" date="2017-09" db="EMBL/GenBank/DDBJ databases">
        <title>Polyketide synthases of a Diaporthe helianthi virulent isolate.</title>
        <authorList>
            <person name="Baroncelli R."/>
        </authorList>
    </citation>
    <scope>NUCLEOTIDE SEQUENCE [LARGE SCALE GENOMIC DNA]</scope>
    <source>
        <strain evidence="6">7/96</strain>
    </source>
</reference>
<dbReference type="Gene3D" id="3.40.50.1820">
    <property type="entry name" value="alpha/beta hydrolase"/>
    <property type="match status" value="1"/>
</dbReference>
<dbReference type="EMBL" id="MAVT02001009">
    <property type="protein sequence ID" value="POS72392.1"/>
    <property type="molecule type" value="Genomic_DNA"/>
</dbReference>
<dbReference type="OrthoDB" id="9972683at2759"/>
<feature type="domain" description="AB hydrolase-1" evidence="5">
    <location>
        <begin position="66"/>
        <end position="309"/>
    </location>
</feature>
<dbReference type="GO" id="GO:0009086">
    <property type="term" value="P:methionine biosynthetic process"/>
    <property type="evidence" value="ECO:0007669"/>
    <property type="project" value="TreeGrafter"/>
</dbReference>
<sequence>MAEALSIKEPAREASSSGHNHWPHATRGEYLLGDFTFNNGERLAELRLHYQTLGTLKTSEDGKATNAVLIMHGTGGSSDQFLNAQFAGELFNPGQLLDAHKYFIILRDGIGHGRSSKPSTSGLRARFPRYRYGDMVRADHRLLTEHLGVGHLRLAMGTSMGGMQSWQWGEAHPGFMDALMPLASLPVQISGRNRLWRKMAMDAIRADPAWNGGDYPPSEQPRAGLTTALDILTLMSSSPLQYQAEAPTRDAADSFLERKIQNGLSLTDANDLLFALDASFDYDPRPGLHKITAPLIAVNTADDQINPPELGILERETRSGLKEGLGKVVVLPITEDTKGHGSHTVAKLWKHLLEELLLMTEKKADVKPAG</sequence>
<name>A0A2P5HQ50_DIAHE</name>
<dbReference type="InParanoid" id="A0A2P5HQ50"/>
<dbReference type="PANTHER" id="PTHR32268">
    <property type="entry name" value="HOMOSERINE O-ACETYLTRANSFERASE"/>
    <property type="match status" value="1"/>
</dbReference>
<feature type="active site" evidence="3">
    <location>
        <position position="303"/>
    </location>
</feature>
<dbReference type="SUPFAM" id="SSF53474">
    <property type="entry name" value="alpha/beta-Hydrolases"/>
    <property type="match status" value="1"/>
</dbReference>
<evidence type="ECO:0000256" key="3">
    <source>
        <dbReference type="PIRSR" id="PIRSR000443-1"/>
    </source>
</evidence>
<dbReference type="Proteomes" id="UP000094444">
    <property type="component" value="Unassembled WGS sequence"/>
</dbReference>
<evidence type="ECO:0000256" key="4">
    <source>
        <dbReference type="SAM" id="MobiDB-lite"/>
    </source>
</evidence>
<gene>
    <name evidence="6" type="ORF">DHEL01_v209213</name>
</gene>
<feature type="active site" description="Nucleophile" evidence="3">
    <location>
        <position position="159"/>
    </location>
</feature>
<comment type="similarity">
    <text evidence="1">Belongs to the AB hydrolase superfamily. MetX family.</text>
</comment>
<dbReference type="InterPro" id="IPR000073">
    <property type="entry name" value="AB_hydrolase_1"/>
</dbReference>
<keyword evidence="7" id="KW-1185">Reference proteome</keyword>
<dbReference type="GO" id="GO:0004414">
    <property type="term" value="F:homoserine O-acetyltransferase activity"/>
    <property type="evidence" value="ECO:0007669"/>
    <property type="project" value="TreeGrafter"/>
</dbReference>
<keyword evidence="2" id="KW-0808">Transferase</keyword>
<evidence type="ECO:0000256" key="1">
    <source>
        <dbReference type="ARBA" id="ARBA00006886"/>
    </source>
</evidence>
<dbReference type="Pfam" id="PF00561">
    <property type="entry name" value="Abhydrolase_1"/>
    <property type="match status" value="1"/>
</dbReference>
<dbReference type="NCBIfam" id="NF005071">
    <property type="entry name" value="PRK06489.1"/>
    <property type="match status" value="1"/>
</dbReference>
<evidence type="ECO:0000259" key="5">
    <source>
        <dbReference type="Pfam" id="PF00561"/>
    </source>
</evidence>
<evidence type="ECO:0000313" key="6">
    <source>
        <dbReference type="EMBL" id="POS72392.1"/>
    </source>
</evidence>
<dbReference type="GO" id="GO:0009092">
    <property type="term" value="P:homoserine metabolic process"/>
    <property type="evidence" value="ECO:0007669"/>
    <property type="project" value="TreeGrafter"/>
</dbReference>
<feature type="active site" evidence="3">
    <location>
        <position position="340"/>
    </location>
</feature>
<accession>A0A2P5HQ50</accession>